<sequence length="61" mass="6532">MPLVHIDLLAGRTPEQLAKMCQDVTAAIAKNTGAPAEHIHIVLNEMTPDHYAVAGTLKANE</sequence>
<evidence type="ECO:0000313" key="4">
    <source>
        <dbReference type="EMBL" id="MFD1440646.1"/>
    </source>
</evidence>
<dbReference type="InterPro" id="IPR004370">
    <property type="entry name" value="4-OT-like_dom"/>
</dbReference>
<keyword evidence="5" id="KW-1185">Reference proteome</keyword>
<name>A0ABW4CVQ3_9LACO</name>
<reference evidence="5" key="1">
    <citation type="journal article" date="2019" name="Int. J. Syst. Evol. Microbiol.">
        <title>The Global Catalogue of Microorganisms (GCM) 10K type strain sequencing project: providing services to taxonomists for standard genome sequencing and annotation.</title>
        <authorList>
            <consortium name="The Broad Institute Genomics Platform"/>
            <consortium name="The Broad Institute Genome Sequencing Center for Infectious Disease"/>
            <person name="Wu L."/>
            <person name="Ma J."/>
        </authorList>
    </citation>
    <scope>NUCLEOTIDE SEQUENCE [LARGE SCALE GENOMIC DNA]</scope>
    <source>
        <strain evidence="5">CCM 8912</strain>
    </source>
</reference>
<feature type="domain" description="4-oxalocrotonate tautomerase-like" evidence="3">
    <location>
        <begin position="2"/>
        <end position="58"/>
    </location>
</feature>
<dbReference type="EC" id="5.3.2.6" evidence="4"/>
<comment type="caution">
    <text evidence="4">The sequence shown here is derived from an EMBL/GenBank/DDBJ whole genome shotgun (WGS) entry which is preliminary data.</text>
</comment>
<gene>
    <name evidence="4" type="ORF">ACFQ5K_04470</name>
</gene>
<dbReference type="Proteomes" id="UP001597212">
    <property type="component" value="Unassembled WGS sequence"/>
</dbReference>
<evidence type="ECO:0000256" key="1">
    <source>
        <dbReference type="ARBA" id="ARBA00006723"/>
    </source>
</evidence>
<proteinExistence type="inferred from homology"/>
<dbReference type="Gene3D" id="3.30.429.10">
    <property type="entry name" value="Macrophage Migration Inhibitory Factor"/>
    <property type="match status" value="1"/>
</dbReference>
<keyword evidence="2 4" id="KW-0413">Isomerase</keyword>
<dbReference type="RefSeq" id="WP_125754526.1">
    <property type="nucleotide sequence ID" value="NZ_JBHTOK010000019.1"/>
</dbReference>
<dbReference type="NCBIfam" id="NF002571">
    <property type="entry name" value="PRK02220.1"/>
    <property type="match status" value="1"/>
</dbReference>
<protein>
    <submittedName>
        <fullName evidence="4">2-hydroxymuconate tautomerase</fullName>
        <ecNumber evidence="4">5.3.2.6</ecNumber>
    </submittedName>
</protein>
<dbReference type="SUPFAM" id="SSF55331">
    <property type="entry name" value="Tautomerase/MIF"/>
    <property type="match status" value="1"/>
</dbReference>
<dbReference type="Pfam" id="PF01361">
    <property type="entry name" value="Tautomerase"/>
    <property type="match status" value="1"/>
</dbReference>
<evidence type="ECO:0000259" key="3">
    <source>
        <dbReference type="Pfam" id="PF01361"/>
    </source>
</evidence>
<dbReference type="EMBL" id="JBHTOK010000019">
    <property type="protein sequence ID" value="MFD1440646.1"/>
    <property type="molecule type" value="Genomic_DNA"/>
</dbReference>
<dbReference type="PANTHER" id="PTHR35530:SF1">
    <property type="entry name" value="2-HYDROXYMUCONATE TAUTOMERASE"/>
    <property type="match status" value="1"/>
</dbReference>
<comment type="similarity">
    <text evidence="1">Belongs to the 4-oxalocrotonate tautomerase family.</text>
</comment>
<accession>A0ABW4CVQ3</accession>
<dbReference type="GO" id="GO:0016853">
    <property type="term" value="F:isomerase activity"/>
    <property type="evidence" value="ECO:0007669"/>
    <property type="project" value="UniProtKB-KW"/>
</dbReference>
<organism evidence="4 5">
    <name type="scientific">Lacticaseibacillus hegangensis</name>
    <dbReference type="NCBI Taxonomy" id="2486010"/>
    <lineage>
        <taxon>Bacteria</taxon>
        <taxon>Bacillati</taxon>
        <taxon>Bacillota</taxon>
        <taxon>Bacilli</taxon>
        <taxon>Lactobacillales</taxon>
        <taxon>Lactobacillaceae</taxon>
        <taxon>Lacticaseibacillus</taxon>
    </lineage>
</organism>
<evidence type="ECO:0000313" key="5">
    <source>
        <dbReference type="Proteomes" id="UP001597212"/>
    </source>
</evidence>
<dbReference type="PANTHER" id="PTHR35530">
    <property type="entry name" value="TAUTOMERASE-RELATED"/>
    <property type="match status" value="1"/>
</dbReference>
<evidence type="ECO:0000256" key="2">
    <source>
        <dbReference type="ARBA" id="ARBA00023235"/>
    </source>
</evidence>
<dbReference type="InterPro" id="IPR014347">
    <property type="entry name" value="Tautomerase/MIF_sf"/>
</dbReference>